<organism evidence="5 6">
    <name type="scientific">Massilia hydrophila</name>
    <dbReference type="NCBI Taxonomy" id="3044279"/>
    <lineage>
        <taxon>Bacteria</taxon>
        <taxon>Pseudomonadati</taxon>
        <taxon>Pseudomonadota</taxon>
        <taxon>Betaproteobacteria</taxon>
        <taxon>Burkholderiales</taxon>
        <taxon>Oxalobacteraceae</taxon>
        <taxon>Telluria group</taxon>
        <taxon>Massilia</taxon>
    </lineage>
</organism>
<accession>A0ABS7YAG1</accession>
<dbReference type="Pfam" id="PF04996">
    <property type="entry name" value="AstB"/>
    <property type="match status" value="1"/>
</dbReference>
<comment type="similarity">
    <text evidence="3">Belongs to the succinylarginine dihydrolase family.</text>
</comment>
<comment type="subunit">
    <text evidence="3">Homodimer.</text>
</comment>
<feature type="active site" evidence="3">
    <location>
        <position position="175"/>
    </location>
</feature>
<evidence type="ECO:0000313" key="6">
    <source>
        <dbReference type="Proteomes" id="UP001198602"/>
    </source>
</evidence>
<gene>
    <name evidence="3 5" type="primary">astB</name>
    <name evidence="5" type="ORF">LE190_12165</name>
</gene>
<dbReference type="EC" id="3.5.3.23" evidence="3 4"/>
<dbReference type="GO" id="GO:0009015">
    <property type="term" value="F:N-succinylarginine dihydrolase activity"/>
    <property type="evidence" value="ECO:0007669"/>
    <property type="project" value="UniProtKB-EC"/>
</dbReference>
<name>A0ABS7YAG1_9BURK</name>
<evidence type="ECO:0000256" key="3">
    <source>
        <dbReference type="HAMAP-Rule" id="MF_01172"/>
    </source>
</evidence>
<reference evidence="5 6" key="1">
    <citation type="submission" date="2021-07" db="EMBL/GenBank/DDBJ databases">
        <title>Characterization of Violacein-producing bacteria and related species.</title>
        <authorList>
            <person name="Wilson H.S."/>
            <person name="De Leon M.E."/>
        </authorList>
    </citation>
    <scope>NUCLEOTIDE SEQUENCE [LARGE SCALE GENOMIC DNA]</scope>
    <source>
        <strain evidence="5 6">HSC-2F05</strain>
    </source>
</reference>
<dbReference type="PANTHER" id="PTHR30420">
    <property type="entry name" value="N-SUCCINYLARGININE DIHYDROLASE"/>
    <property type="match status" value="1"/>
</dbReference>
<comment type="function">
    <text evidence="3">Catalyzes the hydrolysis of N(2)-succinylarginine into N(2)-succinylornithine, ammonia and CO(2).</text>
</comment>
<keyword evidence="6" id="KW-1185">Reference proteome</keyword>
<sequence length="447" mass="48108">MRTAREYNFDGLVGPSHNYAGLSFGNVASFSNVRSASNPRQAALQGLAKMRALSARGFAQAVMPPQARPNLRLLRRIGFSGTDADVLAKAMREAPVILACAYSAAPMWTANAATVSPSSDTQDGRVHFTPANLNNKLHRSEEYVQATRTLRAVFGDSSRFVVHDALPPVPAFGDEGAANHTRFAAAHGAAGVEFFVYGRAEFDPSVPFPRKYPARQTLEASQAVARLHGLDPARTVFASQNPDVIDQGVFHNDVIAVGNGNVLFYHEQAFADEAGTLDALRAALDSVGSELLPVRVAGGQVPVADAVASYLFNSQLLSKPDGRMALVVPHECRENDAVARYLAGMVAAGGPINELLEFDLRQSMRNGGGPACLRLRVVLTEEEAAAMHGNVIMTEALHAQLSGWVEKHYRDRIEPKDLADPQLALECTTALEELERILGLPGLYDLS</sequence>
<dbReference type="NCBIfam" id="NF009789">
    <property type="entry name" value="PRK13281.1"/>
    <property type="match status" value="1"/>
</dbReference>
<dbReference type="PANTHER" id="PTHR30420:SF2">
    <property type="entry name" value="N-SUCCINYLARGININE DIHYDROLASE"/>
    <property type="match status" value="1"/>
</dbReference>
<feature type="binding site" evidence="3">
    <location>
        <position position="253"/>
    </location>
    <ligand>
        <name>substrate</name>
    </ligand>
</feature>
<feature type="binding site" evidence="3">
    <location>
        <position position="111"/>
    </location>
    <ligand>
        <name>substrate</name>
    </ligand>
</feature>
<dbReference type="NCBIfam" id="TIGR03241">
    <property type="entry name" value="arg_catab_astB"/>
    <property type="match status" value="1"/>
</dbReference>
<feature type="binding site" evidence="3">
    <location>
        <begin position="20"/>
        <end position="29"/>
    </location>
    <ligand>
        <name>substrate</name>
    </ligand>
</feature>
<keyword evidence="2 3" id="KW-0378">Hydrolase</keyword>
<dbReference type="Gene3D" id="3.75.10.20">
    <property type="entry name" value="Succinylarginine dihydrolase"/>
    <property type="match status" value="1"/>
</dbReference>
<feature type="binding site" evidence="3">
    <location>
        <position position="215"/>
    </location>
    <ligand>
        <name>substrate</name>
    </ligand>
</feature>
<comment type="catalytic activity">
    <reaction evidence="3">
        <text>N(2)-succinyl-L-arginine + 2 H2O + 2 H(+) = N(2)-succinyl-L-ornithine + 2 NH4(+) + CO2</text>
        <dbReference type="Rhea" id="RHEA:19533"/>
        <dbReference type="ChEBI" id="CHEBI:15377"/>
        <dbReference type="ChEBI" id="CHEBI:15378"/>
        <dbReference type="ChEBI" id="CHEBI:16526"/>
        <dbReference type="ChEBI" id="CHEBI:28938"/>
        <dbReference type="ChEBI" id="CHEBI:58241"/>
        <dbReference type="ChEBI" id="CHEBI:58514"/>
        <dbReference type="EC" id="3.5.3.23"/>
    </reaction>
</comment>
<proteinExistence type="inferred from homology"/>
<feature type="active site" description="Nucleophile" evidence="3">
    <location>
        <position position="372"/>
    </location>
</feature>
<feature type="binding site" evidence="3">
    <location>
        <begin position="138"/>
        <end position="139"/>
    </location>
    <ligand>
        <name>substrate</name>
    </ligand>
</feature>
<dbReference type="EMBL" id="JAHYBX010000004">
    <property type="protein sequence ID" value="MCA1856673.1"/>
    <property type="molecule type" value="Genomic_DNA"/>
</dbReference>
<comment type="pathway">
    <text evidence="3">Amino-acid degradation; L-arginine degradation via AST pathway; L-glutamate and succinate from L-arginine: step 2/5.</text>
</comment>
<evidence type="ECO:0000313" key="5">
    <source>
        <dbReference type="EMBL" id="MCA1856673.1"/>
    </source>
</evidence>
<comment type="caution">
    <text evidence="5">The sequence shown here is derived from an EMBL/GenBank/DDBJ whole genome shotgun (WGS) entry which is preliminary data.</text>
</comment>
<feature type="binding site" evidence="3">
    <location>
        <position position="366"/>
    </location>
    <ligand>
        <name>substrate</name>
    </ligand>
</feature>
<evidence type="ECO:0000256" key="1">
    <source>
        <dbReference type="ARBA" id="ARBA00022503"/>
    </source>
</evidence>
<dbReference type="Proteomes" id="UP001198602">
    <property type="component" value="Unassembled WGS sequence"/>
</dbReference>
<evidence type="ECO:0000256" key="2">
    <source>
        <dbReference type="ARBA" id="ARBA00022801"/>
    </source>
</evidence>
<evidence type="ECO:0000256" key="4">
    <source>
        <dbReference type="NCBIfam" id="TIGR03241"/>
    </source>
</evidence>
<dbReference type="SUPFAM" id="SSF55909">
    <property type="entry name" value="Pentein"/>
    <property type="match status" value="1"/>
</dbReference>
<keyword evidence="1 3" id="KW-0056">Arginine metabolism</keyword>
<dbReference type="InterPro" id="IPR037031">
    <property type="entry name" value="AstB_sf"/>
</dbReference>
<protein>
    <recommendedName>
        <fullName evidence="3 4">N-succinylarginine dihydrolase</fullName>
        <ecNumber evidence="3 4">3.5.3.23</ecNumber>
    </recommendedName>
</protein>
<feature type="active site" evidence="3">
    <location>
        <position position="251"/>
    </location>
</feature>
<dbReference type="RefSeq" id="WP_225238951.1">
    <property type="nucleotide sequence ID" value="NZ_JAHYBX010000004.1"/>
</dbReference>
<dbReference type="HAMAP" id="MF_01172">
    <property type="entry name" value="AstB"/>
    <property type="match status" value="1"/>
</dbReference>
<dbReference type="InterPro" id="IPR007079">
    <property type="entry name" value="SuccinylArg_d-Hdrlase_AstB"/>
</dbReference>